<dbReference type="InterPro" id="IPR005119">
    <property type="entry name" value="LysR_subst-bd"/>
</dbReference>
<dbReference type="InterPro" id="IPR000847">
    <property type="entry name" value="LysR_HTH_N"/>
</dbReference>
<dbReference type="EMBL" id="LS992241">
    <property type="protein sequence ID" value="SYX87124.1"/>
    <property type="molecule type" value="Genomic_DNA"/>
</dbReference>
<dbReference type="PANTHER" id="PTHR30419:SF8">
    <property type="entry name" value="NITROGEN ASSIMILATION TRANSCRIPTIONAL ACTIVATOR-RELATED"/>
    <property type="match status" value="1"/>
</dbReference>
<gene>
    <name evidence="6" type="ORF">PBLR_15553</name>
</gene>
<evidence type="ECO:0000313" key="6">
    <source>
        <dbReference type="EMBL" id="SYX87124.1"/>
    </source>
</evidence>
<dbReference type="Proteomes" id="UP000304148">
    <property type="component" value="Chromosome"/>
</dbReference>
<sequence>MNLRELEYFKAVTEQHSFTKAAEQLYVSQPCVTAAVNRLEEFLGVQLLERNKKEKAVHVTPQGALFLARVDNILSEIDEAIVEVRNYNSSNIHFGLPPIIGAYLFPSMFAYIRKRYPHVQFKVTEYGSRITTELLQEGKLDLGIIGQADQEPISDLHSVLLYEDHLNVCVPDTHPLATRESISIAELKHEHFIVLTEAYVHHEQLMLACGTYGFKPNIVFESDEIQTVKSMVASGAGISLIVSMAVKNMPGLVAIPLEDPLPFYIYLCWKEGHHLSQDCLSMIECMRQLPLQGA</sequence>
<dbReference type="GO" id="GO:0005829">
    <property type="term" value="C:cytosol"/>
    <property type="evidence" value="ECO:0007669"/>
    <property type="project" value="TreeGrafter"/>
</dbReference>
<dbReference type="PROSITE" id="PS50931">
    <property type="entry name" value="HTH_LYSR"/>
    <property type="match status" value="1"/>
</dbReference>
<evidence type="ECO:0000256" key="1">
    <source>
        <dbReference type="ARBA" id="ARBA00009437"/>
    </source>
</evidence>
<dbReference type="Gene3D" id="1.10.10.10">
    <property type="entry name" value="Winged helix-like DNA-binding domain superfamily/Winged helix DNA-binding domain"/>
    <property type="match status" value="1"/>
</dbReference>
<dbReference type="PANTHER" id="PTHR30419">
    <property type="entry name" value="HTH-TYPE TRANSCRIPTIONAL REGULATOR YBHD"/>
    <property type="match status" value="1"/>
</dbReference>
<dbReference type="AlphaFoldDB" id="A0A383RKU6"/>
<dbReference type="SUPFAM" id="SSF53850">
    <property type="entry name" value="Periplasmic binding protein-like II"/>
    <property type="match status" value="1"/>
</dbReference>
<name>A0A383RKU6_PAEAL</name>
<evidence type="ECO:0000256" key="3">
    <source>
        <dbReference type="ARBA" id="ARBA00023125"/>
    </source>
</evidence>
<keyword evidence="2" id="KW-0805">Transcription regulation</keyword>
<dbReference type="InterPro" id="IPR036390">
    <property type="entry name" value="WH_DNA-bd_sf"/>
</dbReference>
<accession>A0A383RKU6</accession>
<evidence type="ECO:0000259" key="5">
    <source>
        <dbReference type="PROSITE" id="PS50931"/>
    </source>
</evidence>
<dbReference type="RefSeq" id="WP_138188826.1">
    <property type="nucleotide sequence ID" value="NZ_LS992241.1"/>
</dbReference>
<comment type="similarity">
    <text evidence="1">Belongs to the LysR transcriptional regulatory family.</text>
</comment>
<proteinExistence type="inferred from homology"/>
<keyword evidence="4" id="KW-0804">Transcription</keyword>
<organism evidence="6 7">
    <name type="scientific">Paenibacillus alvei</name>
    <name type="common">Bacillus alvei</name>
    <dbReference type="NCBI Taxonomy" id="44250"/>
    <lineage>
        <taxon>Bacteria</taxon>
        <taxon>Bacillati</taxon>
        <taxon>Bacillota</taxon>
        <taxon>Bacilli</taxon>
        <taxon>Bacillales</taxon>
        <taxon>Paenibacillaceae</taxon>
        <taxon>Paenibacillus</taxon>
    </lineage>
</organism>
<dbReference type="FunFam" id="1.10.10.10:FF:000001">
    <property type="entry name" value="LysR family transcriptional regulator"/>
    <property type="match status" value="1"/>
</dbReference>
<evidence type="ECO:0000313" key="7">
    <source>
        <dbReference type="Proteomes" id="UP000304148"/>
    </source>
</evidence>
<dbReference type="CDD" id="cd05466">
    <property type="entry name" value="PBP2_LTTR_substrate"/>
    <property type="match status" value="1"/>
</dbReference>
<evidence type="ECO:0000256" key="2">
    <source>
        <dbReference type="ARBA" id="ARBA00023015"/>
    </source>
</evidence>
<dbReference type="GO" id="GO:0003700">
    <property type="term" value="F:DNA-binding transcription factor activity"/>
    <property type="evidence" value="ECO:0007669"/>
    <property type="project" value="InterPro"/>
</dbReference>
<keyword evidence="3" id="KW-0238">DNA-binding</keyword>
<dbReference type="InterPro" id="IPR050950">
    <property type="entry name" value="HTH-type_LysR_regulators"/>
</dbReference>
<dbReference type="SUPFAM" id="SSF46785">
    <property type="entry name" value="Winged helix' DNA-binding domain"/>
    <property type="match status" value="1"/>
</dbReference>
<feature type="domain" description="HTH lysR-type" evidence="5">
    <location>
        <begin position="1"/>
        <end position="60"/>
    </location>
</feature>
<dbReference type="InterPro" id="IPR036388">
    <property type="entry name" value="WH-like_DNA-bd_sf"/>
</dbReference>
<dbReference type="PRINTS" id="PR00039">
    <property type="entry name" value="HTHLYSR"/>
</dbReference>
<protein>
    <submittedName>
        <fullName evidence="6">LysR family transcriptional regulator</fullName>
    </submittedName>
</protein>
<dbReference type="GO" id="GO:0003677">
    <property type="term" value="F:DNA binding"/>
    <property type="evidence" value="ECO:0007669"/>
    <property type="project" value="UniProtKB-KW"/>
</dbReference>
<dbReference type="Gene3D" id="3.40.190.290">
    <property type="match status" value="1"/>
</dbReference>
<evidence type="ECO:0000256" key="4">
    <source>
        <dbReference type="ARBA" id="ARBA00023163"/>
    </source>
</evidence>
<reference evidence="7" key="1">
    <citation type="submission" date="2018-08" db="EMBL/GenBank/DDBJ databases">
        <authorList>
            <person name="Chevrot R."/>
        </authorList>
    </citation>
    <scope>NUCLEOTIDE SEQUENCE [LARGE SCALE GENOMIC DNA]</scope>
</reference>
<dbReference type="Pfam" id="PF00126">
    <property type="entry name" value="HTH_1"/>
    <property type="match status" value="1"/>
</dbReference>
<dbReference type="Pfam" id="PF03466">
    <property type="entry name" value="LysR_substrate"/>
    <property type="match status" value="1"/>
</dbReference>